<protein>
    <recommendedName>
        <fullName evidence="6">Lon proteolytic domain-containing protein</fullName>
    </recommendedName>
</protein>
<dbReference type="EMBL" id="PGCI01000126">
    <property type="protein sequence ID" value="PLW38546.1"/>
    <property type="molecule type" value="Genomic_DNA"/>
</dbReference>
<dbReference type="InterPro" id="IPR014721">
    <property type="entry name" value="Ribsml_uS5_D2-typ_fold_subgr"/>
</dbReference>
<evidence type="ECO:0000256" key="3">
    <source>
        <dbReference type="ARBA" id="ARBA00022801"/>
    </source>
</evidence>
<dbReference type="Gene3D" id="3.30.230.10">
    <property type="match status" value="1"/>
</dbReference>
<comment type="caution">
    <text evidence="7">The sequence shown here is derived from an EMBL/GenBank/DDBJ whole genome shotgun (WGS) entry which is preliminary data.</text>
</comment>
<reference evidence="7 8" key="1">
    <citation type="submission" date="2017-11" db="EMBL/GenBank/DDBJ databases">
        <title>De novo assembly and phasing of dikaryotic genomes from two isolates of Puccinia coronata f. sp. avenae, the causal agent of oat crown rust.</title>
        <authorList>
            <person name="Miller M.E."/>
            <person name="Zhang Y."/>
            <person name="Omidvar V."/>
            <person name="Sperschneider J."/>
            <person name="Schwessinger B."/>
            <person name="Raley C."/>
            <person name="Palmer J.M."/>
            <person name="Garnica D."/>
            <person name="Upadhyaya N."/>
            <person name="Rathjen J."/>
            <person name="Taylor J.M."/>
            <person name="Park R.F."/>
            <person name="Dodds P.N."/>
            <person name="Hirsch C.D."/>
            <person name="Kianian S.F."/>
            <person name="Figueroa M."/>
        </authorList>
    </citation>
    <scope>NUCLEOTIDE SEQUENCE [LARGE SCALE GENOMIC DNA]</scope>
    <source>
        <strain evidence="7">12SD80</strain>
    </source>
</reference>
<dbReference type="PANTHER" id="PTHR10046">
    <property type="entry name" value="ATP DEPENDENT LON PROTEASE FAMILY MEMBER"/>
    <property type="match status" value="1"/>
</dbReference>
<feature type="active site" evidence="5">
    <location>
        <position position="224"/>
    </location>
</feature>
<keyword evidence="4" id="KW-0067">ATP-binding</keyword>
<feature type="domain" description="Lon proteolytic" evidence="6">
    <location>
        <begin position="93"/>
        <end position="277"/>
    </location>
</feature>
<dbReference type="PROSITE" id="PS51786">
    <property type="entry name" value="LON_PROTEOLYTIC"/>
    <property type="match status" value="1"/>
</dbReference>
<evidence type="ECO:0000256" key="5">
    <source>
        <dbReference type="PROSITE-ProRule" id="PRU01122"/>
    </source>
</evidence>
<proteinExistence type="inferred from homology"/>
<dbReference type="GO" id="GO:0004252">
    <property type="term" value="F:serine-type endopeptidase activity"/>
    <property type="evidence" value="ECO:0007669"/>
    <property type="project" value="UniProtKB-UniRule"/>
</dbReference>
<dbReference type="SUPFAM" id="SSF54211">
    <property type="entry name" value="Ribosomal protein S5 domain 2-like"/>
    <property type="match status" value="1"/>
</dbReference>
<dbReference type="GO" id="GO:0006508">
    <property type="term" value="P:proteolysis"/>
    <property type="evidence" value="ECO:0007669"/>
    <property type="project" value="UniProtKB-KW"/>
</dbReference>
<dbReference type="SUPFAM" id="SSF52540">
    <property type="entry name" value="P-loop containing nucleoside triphosphate hydrolases"/>
    <property type="match status" value="1"/>
</dbReference>
<evidence type="ECO:0000256" key="4">
    <source>
        <dbReference type="ARBA" id="ARBA00022840"/>
    </source>
</evidence>
<dbReference type="AlphaFoldDB" id="A0A2N5ULN7"/>
<name>A0A2N5ULN7_9BASI</name>
<gene>
    <name evidence="7" type="ORF">PCASD_10788</name>
</gene>
<dbReference type="GO" id="GO:0030163">
    <property type="term" value="P:protein catabolic process"/>
    <property type="evidence" value="ECO:0007669"/>
    <property type="project" value="InterPro"/>
</dbReference>
<dbReference type="InterPro" id="IPR027417">
    <property type="entry name" value="P-loop_NTPase"/>
</dbReference>
<dbReference type="InterPro" id="IPR008269">
    <property type="entry name" value="Lon_proteolytic"/>
</dbReference>
<dbReference type="InterPro" id="IPR054594">
    <property type="entry name" value="Lon_lid"/>
</dbReference>
<accession>A0A2N5ULN7</accession>
<evidence type="ECO:0000256" key="1">
    <source>
        <dbReference type="ARBA" id="ARBA00022670"/>
    </source>
</evidence>
<dbReference type="PRINTS" id="PR00830">
    <property type="entry name" value="ENDOLAPTASE"/>
</dbReference>
<comment type="similarity">
    <text evidence="5">Belongs to the peptidase S16 family.</text>
</comment>
<dbReference type="GO" id="GO:0005524">
    <property type="term" value="F:ATP binding"/>
    <property type="evidence" value="ECO:0007669"/>
    <property type="project" value="UniProtKB-KW"/>
</dbReference>
<feature type="active site" evidence="5">
    <location>
        <position position="181"/>
    </location>
</feature>
<keyword evidence="1 5" id="KW-0645">Protease</keyword>
<dbReference type="Proteomes" id="UP000235392">
    <property type="component" value="Unassembled WGS sequence"/>
</dbReference>
<evidence type="ECO:0000259" key="6">
    <source>
        <dbReference type="PROSITE" id="PS51786"/>
    </source>
</evidence>
<dbReference type="Pfam" id="PF22667">
    <property type="entry name" value="Lon_lid"/>
    <property type="match status" value="1"/>
</dbReference>
<dbReference type="Gene3D" id="1.10.8.60">
    <property type="match status" value="1"/>
</dbReference>
<keyword evidence="2" id="KW-0547">Nucleotide-binding</keyword>
<keyword evidence="3 5" id="KW-0378">Hydrolase</keyword>
<dbReference type="InterPro" id="IPR020568">
    <property type="entry name" value="Ribosomal_Su5_D2-typ_SF"/>
</dbReference>
<evidence type="ECO:0000313" key="7">
    <source>
        <dbReference type="EMBL" id="PLW38546.1"/>
    </source>
</evidence>
<evidence type="ECO:0000256" key="2">
    <source>
        <dbReference type="ARBA" id="ARBA00022741"/>
    </source>
</evidence>
<dbReference type="GO" id="GO:0004176">
    <property type="term" value="F:ATP-dependent peptidase activity"/>
    <property type="evidence" value="ECO:0007669"/>
    <property type="project" value="UniProtKB-UniRule"/>
</dbReference>
<dbReference type="InterPro" id="IPR027065">
    <property type="entry name" value="Lon_Prtase"/>
</dbReference>
<sequence>MHIAKRNLIPKQIRNYSLQPNQFVLDDGDVLKNIILSYTRESGIRSLKREIGSLCRTKVLEYVQDRDQSDDGMEDVRRILGPEQYEMEVSEEKLKPGVAIRMAYQGRGNGSILYIEAASYVGKGGLRLTGLLGNVIKESTKLAMSWIKANAHLMNLNLSKLDLLNLHIHFPSGSIKKDGPSAGVGLFLALVSLFLGLPIHNTLAVTGEILLWGQILPVEGIREKVLAASRLGIKQILIPAKNKKEMTSDANLTGITAALEVQYVSSLYNAVKVVFKDQLWATAPPGPPPHSHLAPHPCERFDMLVARHLGTFPAAPTLTTTSSAWYLRCPVGGYICAVDVHC</sequence>
<dbReference type="Pfam" id="PF05362">
    <property type="entry name" value="Lon_C"/>
    <property type="match status" value="1"/>
</dbReference>
<organism evidence="7 8">
    <name type="scientific">Puccinia coronata f. sp. avenae</name>
    <dbReference type="NCBI Taxonomy" id="200324"/>
    <lineage>
        <taxon>Eukaryota</taxon>
        <taxon>Fungi</taxon>
        <taxon>Dikarya</taxon>
        <taxon>Basidiomycota</taxon>
        <taxon>Pucciniomycotina</taxon>
        <taxon>Pucciniomycetes</taxon>
        <taxon>Pucciniales</taxon>
        <taxon>Pucciniaceae</taxon>
        <taxon>Puccinia</taxon>
    </lineage>
</organism>
<keyword evidence="5" id="KW-0720">Serine protease</keyword>
<evidence type="ECO:0000313" key="8">
    <source>
        <dbReference type="Proteomes" id="UP000235392"/>
    </source>
</evidence>